<sequence>MGILQRISTLIRANLNDLLDRAEDPEKVLKQMILDMEESVREGKIALAAAIAEETKLKAAYEENLKKAQEWLEKAELAVEKGEEDLAREALRRRKTAEQNAEAAKAQWEEQRRVCAQLRENLETLESRVADAKARKDLLIARKKRAEAAKKVHEQLAGLTRAQSAFETFEKMEEKIESLEAQAQAAAQVQRDSLEERLARLGEDDELEEDLAALKERVAQKKSGGS</sequence>
<name>A0AA35CL21_9FIRM</name>
<organism evidence="3 4">
    <name type="scientific">Caldinitratiruptor microaerophilus</name>
    <dbReference type="NCBI Taxonomy" id="671077"/>
    <lineage>
        <taxon>Bacteria</taxon>
        <taxon>Bacillati</taxon>
        <taxon>Bacillota</taxon>
        <taxon>Clostridia</taxon>
        <taxon>Eubacteriales</taxon>
        <taxon>Symbiobacteriaceae</taxon>
        <taxon>Caldinitratiruptor</taxon>
    </lineage>
</organism>
<dbReference type="EMBL" id="AP025628">
    <property type="protein sequence ID" value="BDG61274.1"/>
    <property type="molecule type" value="Genomic_DNA"/>
</dbReference>
<dbReference type="PANTHER" id="PTHR31088">
    <property type="entry name" value="MEMBRANE-ASSOCIATED PROTEIN VIPP1, CHLOROPLASTIC"/>
    <property type="match status" value="1"/>
</dbReference>
<evidence type="ECO:0000313" key="4">
    <source>
        <dbReference type="Proteomes" id="UP001163687"/>
    </source>
</evidence>
<keyword evidence="2" id="KW-0175">Coiled coil</keyword>
<protein>
    <submittedName>
        <fullName evidence="3">Membrane protein</fullName>
    </submittedName>
</protein>
<dbReference type="RefSeq" id="WP_264841933.1">
    <property type="nucleotide sequence ID" value="NZ_AP025628.1"/>
</dbReference>
<gene>
    <name evidence="3" type="primary">pspA</name>
    <name evidence="3" type="ORF">caldi_23640</name>
</gene>
<dbReference type="InterPro" id="IPR007157">
    <property type="entry name" value="PspA_VIPP1"/>
</dbReference>
<reference evidence="3" key="1">
    <citation type="submission" date="2022-03" db="EMBL/GenBank/DDBJ databases">
        <title>Complete genome sequence of Caldinitratiruptor microaerophilus.</title>
        <authorList>
            <person name="Mukaiyama R."/>
            <person name="Nishiyama T."/>
            <person name="Ueda K."/>
        </authorList>
    </citation>
    <scope>NUCLEOTIDE SEQUENCE</scope>
    <source>
        <strain evidence="3">JCM 16183</strain>
    </source>
</reference>
<dbReference type="AlphaFoldDB" id="A0AA35CL21"/>
<accession>A0AA35CL21</accession>
<keyword evidence="4" id="KW-1185">Reference proteome</keyword>
<proteinExistence type="inferred from homology"/>
<evidence type="ECO:0000256" key="1">
    <source>
        <dbReference type="ARBA" id="ARBA00043985"/>
    </source>
</evidence>
<evidence type="ECO:0000313" key="3">
    <source>
        <dbReference type="EMBL" id="BDG61274.1"/>
    </source>
</evidence>
<dbReference type="KEGG" id="cmic:caldi_23640"/>
<evidence type="ECO:0000256" key="2">
    <source>
        <dbReference type="SAM" id="Coils"/>
    </source>
</evidence>
<dbReference type="Pfam" id="PF04012">
    <property type="entry name" value="PspA_IM30"/>
    <property type="match status" value="1"/>
</dbReference>
<dbReference type="Proteomes" id="UP001163687">
    <property type="component" value="Chromosome"/>
</dbReference>
<dbReference type="PANTHER" id="PTHR31088:SF6">
    <property type="entry name" value="PHAGE SHOCK PROTEIN A"/>
    <property type="match status" value="1"/>
</dbReference>
<comment type="similarity">
    <text evidence="1">Belongs to the PspA/Vipp/IM30 family.</text>
</comment>
<feature type="coiled-coil region" evidence="2">
    <location>
        <begin position="58"/>
        <end position="224"/>
    </location>
</feature>